<comment type="caution">
    <text evidence="2">The sequence shown here is derived from an EMBL/GenBank/DDBJ whole genome shotgun (WGS) entry which is preliminary data.</text>
</comment>
<dbReference type="SUPFAM" id="SSF81383">
    <property type="entry name" value="F-box domain"/>
    <property type="match status" value="1"/>
</dbReference>
<evidence type="ECO:0000313" key="2">
    <source>
        <dbReference type="EMBL" id="KAK9051345.1"/>
    </source>
</evidence>
<organism evidence="2 3">
    <name type="scientific">Deinandra increscens subsp. villosa</name>
    <dbReference type="NCBI Taxonomy" id="3103831"/>
    <lineage>
        <taxon>Eukaryota</taxon>
        <taxon>Viridiplantae</taxon>
        <taxon>Streptophyta</taxon>
        <taxon>Embryophyta</taxon>
        <taxon>Tracheophyta</taxon>
        <taxon>Spermatophyta</taxon>
        <taxon>Magnoliopsida</taxon>
        <taxon>eudicotyledons</taxon>
        <taxon>Gunneridae</taxon>
        <taxon>Pentapetalae</taxon>
        <taxon>asterids</taxon>
        <taxon>campanulids</taxon>
        <taxon>Asterales</taxon>
        <taxon>Asteraceae</taxon>
        <taxon>Asteroideae</taxon>
        <taxon>Heliantheae alliance</taxon>
        <taxon>Madieae</taxon>
        <taxon>Madiinae</taxon>
        <taxon>Deinandra</taxon>
    </lineage>
</organism>
<gene>
    <name evidence="2" type="ORF">SSX86_027972</name>
</gene>
<dbReference type="InterPro" id="IPR036047">
    <property type="entry name" value="F-box-like_dom_sf"/>
</dbReference>
<evidence type="ECO:0000313" key="3">
    <source>
        <dbReference type="Proteomes" id="UP001408789"/>
    </source>
</evidence>
<dbReference type="PANTHER" id="PTHR31672:SF13">
    <property type="entry name" value="F-BOX PROTEIN CPR30-LIKE"/>
    <property type="match status" value="1"/>
</dbReference>
<dbReference type="InterPro" id="IPR001810">
    <property type="entry name" value="F-box_dom"/>
</dbReference>
<evidence type="ECO:0000259" key="1">
    <source>
        <dbReference type="Pfam" id="PF00646"/>
    </source>
</evidence>
<proteinExistence type="predicted"/>
<reference evidence="2 3" key="1">
    <citation type="submission" date="2024-04" db="EMBL/GenBank/DDBJ databases">
        <title>The reference genome of an endangered Asteraceae, Deinandra increscens subsp. villosa, native to the Central Coast of California.</title>
        <authorList>
            <person name="Guilliams M."/>
            <person name="Hasenstab-Lehman K."/>
            <person name="Meyer R."/>
            <person name="Mcevoy S."/>
        </authorList>
    </citation>
    <scope>NUCLEOTIDE SEQUENCE [LARGE SCALE GENOMIC DNA]</scope>
    <source>
        <tissue evidence="2">Leaf</tissue>
    </source>
</reference>
<dbReference type="Proteomes" id="UP001408789">
    <property type="component" value="Unassembled WGS sequence"/>
</dbReference>
<keyword evidence="3" id="KW-1185">Reference proteome</keyword>
<accession>A0AAP0GKV8</accession>
<dbReference type="PANTHER" id="PTHR31672">
    <property type="entry name" value="BNACNNG10540D PROTEIN"/>
    <property type="match status" value="1"/>
</dbReference>
<dbReference type="Pfam" id="PF00646">
    <property type="entry name" value="F-box"/>
    <property type="match status" value="1"/>
</dbReference>
<name>A0AAP0GKV8_9ASTR</name>
<dbReference type="InterPro" id="IPR050796">
    <property type="entry name" value="SCF_F-box_component"/>
</dbReference>
<feature type="domain" description="F-box" evidence="1">
    <location>
        <begin position="17"/>
        <end position="52"/>
    </location>
</feature>
<dbReference type="EMBL" id="JBCNJP010000027">
    <property type="protein sequence ID" value="KAK9051345.1"/>
    <property type="molecule type" value="Genomic_DNA"/>
</dbReference>
<protein>
    <recommendedName>
        <fullName evidence="1">F-box domain-containing protein</fullName>
    </recommendedName>
</protein>
<sequence length="344" mass="39352">MKTTALDSSEYLVISNDDLLTEILFRLPVSSLVIFKSVSKRWINLITNPSFTLRRSQNPILEPPSGLFIQRENPFIYAFVPLDIKIPSPCTTFSLEFDSQKAEILQSCNGLILCRNMSHNLYVYNPSTNRSKPIPKPLLNASRFLNLRYRFTLQKQAIGVFVCDRFPFQCFRNGGFNNGIYWNGGIHWLDGINMVSLYMLDVEHPVLAIIETPRESLSGVYHQKLFESGGCLLLLCIGPFDSRQLSIYEMSKRCSSWSMKYIVNFDDIRVKYLKTFAWKRPERVCASVQCIVIGKKEEDSFLVIGIYGKMIKYNMVSKTTCKICDLDSLDSSDCFEFIASFAGV</sequence>
<dbReference type="AlphaFoldDB" id="A0AAP0GKV8"/>